<dbReference type="EMBL" id="JAGGMV010000001">
    <property type="protein sequence ID" value="MBP2200802.1"/>
    <property type="molecule type" value="Genomic_DNA"/>
</dbReference>
<dbReference type="PANTHER" id="PTHR43169">
    <property type="entry name" value="EXSB FAMILY PROTEIN"/>
    <property type="match status" value="1"/>
</dbReference>
<evidence type="ECO:0000313" key="3">
    <source>
        <dbReference type="Proteomes" id="UP000740329"/>
    </source>
</evidence>
<dbReference type="Pfam" id="PF02540">
    <property type="entry name" value="NAD_synthase"/>
    <property type="match status" value="1"/>
</dbReference>
<gene>
    <name evidence="2" type="ORF">J3E07_000200</name>
</gene>
<comment type="caution">
    <text evidence="2">The sequence shown here is derived from an EMBL/GenBank/DDBJ whole genome shotgun (WGS) entry which is preliminary data.</text>
</comment>
<dbReference type="Gene3D" id="3.40.50.620">
    <property type="entry name" value="HUPs"/>
    <property type="match status" value="1"/>
</dbReference>
<accession>A0A8J7URN1</accession>
<reference evidence="2" key="1">
    <citation type="submission" date="2021-03" db="EMBL/GenBank/DDBJ databases">
        <title>Genomic Encyclopedia of Type Strains, Phase IV (KMG-V): Genome sequencing to study the core and pangenomes of soil and plant-associated prokaryotes.</title>
        <authorList>
            <person name="Whitman W."/>
        </authorList>
    </citation>
    <scope>NUCLEOTIDE SEQUENCE</scope>
    <source>
        <strain evidence="2">C4</strain>
    </source>
</reference>
<dbReference type="InterPro" id="IPR022310">
    <property type="entry name" value="NAD/GMP_synthase"/>
</dbReference>
<dbReference type="GO" id="GO:0006163">
    <property type="term" value="P:purine nucleotide metabolic process"/>
    <property type="evidence" value="ECO:0007669"/>
    <property type="project" value="UniProtKB-ARBA"/>
</dbReference>
<organism evidence="2 3">
    <name type="scientific">Methanococcus voltae</name>
    <dbReference type="NCBI Taxonomy" id="2188"/>
    <lineage>
        <taxon>Archaea</taxon>
        <taxon>Methanobacteriati</taxon>
        <taxon>Methanobacteriota</taxon>
        <taxon>Methanomada group</taxon>
        <taxon>Methanococci</taxon>
        <taxon>Methanococcales</taxon>
        <taxon>Methanococcaceae</taxon>
        <taxon>Methanococcus</taxon>
    </lineage>
</organism>
<dbReference type="PANTHER" id="PTHR43169:SF1">
    <property type="entry name" value="ATPASE, PP-LOOP SUPERFAMILY-RELATED"/>
    <property type="match status" value="1"/>
</dbReference>
<name>A0A8J7URN1_METVO</name>
<dbReference type="InterPro" id="IPR052188">
    <property type="entry name" value="Ni-pincer_cofactor_biosynth"/>
</dbReference>
<evidence type="ECO:0000259" key="1">
    <source>
        <dbReference type="Pfam" id="PF02540"/>
    </source>
</evidence>
<proteinExistence type="predicted"/>
<feature type="domain" description="NAD/GMP synthase" evidence="1">
    <location>
        <begin position="59"/>
        <end position="171"/>
    </location>
</feature>
<dbReference type="SUPFAM" id="SSF52402">
    <property type="entry name" value="Adenine nucleotide alpha hydrolases-like"/>
    <property type="match status" value="1"/>
</dbReference>
<dbReference type="AlphaFoldDB" id="A0A8J7URN1"/>
<protein>
    <submittedName>
        <fullName evidence="2">Putative PP-loop superfamily ATPase</fullName>
    </submittedName>
</protein>
<dbReference type="RefSeq" id="WP_209590175.1">
    <property type="nucleotide sequence ID" value="NZ_JAGGMV010000001.1"/>
</dbReference>
<evidence type="ECO:0000313" key="2">
    <source>
        <dbReference type="EMBL" id="MBP2200802.1"/>
    </source>
</evidence>
<dbReference type="Proteomes" id="UP000740329">
    <property type="component" value="Unassembled WGS sequence"/>
</dbReference>
<dbReference type="InterPro" id="IPR014729">
    <property type="entry name" value="Rossmann-like_a/b/a_fold"/>
</dbReference>
<sequence>MDLELRIRALESSKDALSLLDNRKLISKIDFDNLNKLHTDFWTDSLIILNTVNTTHKNKNIVSNISNSKALVAFSGGVDSTISALLAKKLFKTDLITVYSPIIINNERKQEISNLAEKLGLPHTFVDVDLSEIKENTIKKKYHPCGKCHTAIENTALTYALNNGYDYVIYGDMLSTGSLSIHYLKNGIIRLNMPSFLALEKNDSRKLLKHEKINIVQSYGCNLLKIANKNKNMQKFTIQRILREVRAQVITKEEGLKNIKDILS</sequence>